<evidence type="ECO:0000256" key="1">
    <source>
        <dbReference type="SAM" id="MobiDB-lite"/>
    </source>
</evidence>
<evidence type="ECO:0000313" key="4">
    <source>
        <dbReference type="Proteomes" id="UP000317093"/>
    </source>
</evidence>
<evidence type="ECO:0000256" key="2">
    <source>
        <dbReference type="SAM" id="Phobius"/>
    </source>
</evidence>
<dbReference type="KEGG" id="knv:Pan216_22390"/>
<keyword evidence="2" id="KW-0812">Transmembrane</keyword>
<protein>
    <submittedName>
        <fullName evidence="3">Uncharacterized protein</fullName>
    </submittedName>
</protein>
<feature type="region of interest" description="Disordered" evidence="1">
    <location>
        <begin position="1"/>
        <end position="22"/>
    </location>
</feature>
<evidence type="ECO:0000313" key="3">
    <source>
        <dbReference type="EMBL" id="QDU61383.1"/>
    </source>
</evidence>
<gene>
    <name evidence="3" type="ORF">Pan216_22390</name>
</gene>
<proteinExistence type="predicted"/>
<sequence>MTDSDEHAQAEPRENPYAPPAGKRIEGAKSLWRFVPATISLLLAAVSVWAGIARGVAIIEETPRFVPAKLGLIVASSVGFL</sequence>
<dbReference type="AlphaFoldDB" id="A0A518B315"/>
<dbReference type="EMBL" id="CP036279">
    <property type="protein sequence ID" value="QDU61383.1"/>
    <property type="molecule type" value="Genomic_DNA"/>
</dbReference>
<feature type="transmembrane region" description="Helical" evidence="2">
    <location>
        <begin position="31"/>
        <end position="52"/>
    </location>
</feature>
<dbReference type="Proteomes" id="UP000317093">
    <property type="component" value="Chromosome"/>
</dbReference>
<keyword evidence="4" id="KW-1185">Reference proteome</keyword>
<accession>A0A518B315</accession>
<reference evidence="3 4" key="1">
    <citation type="submission" date="2019-02" db="EMBL/GenBank/DDBJ databases">
        <title>Deep-cultivation of Planctomycetes and their phenomic and genomic characterization uncovers novel biology.</title>
        <authorList>
            <person name="Wiegand S."/>
            <person name="Jogler M."/>
            <person name="Boedeker C."/>
            <person name="Pinto D."/>
            <person name="Vollmers J."/>
            <person name="Rivas-Marin E."/>
            <person name="Kohn T."/>
            <person name="Peeters S.H."/>
            <person name="Heuer A."/>
            <person name="Rast P."/>
            <person name="Oberbeckmann S."/>
            <person name="Bunk B."/>
            <person name="Jeske O."/>
            <person name="Meyerdierks A."/>
            <person name="Storesund J.E."/>
            <person name="Kallscheuer N."/>
            <person name="Luecker S."/>
            <person name="Lage O.M."/>
            <person name="Pohl T."/>
            <person name="Merkel B.J."/>
            <person name="Hornburger P."/>
            <person name="Mueller R.-W."/>
            <person name="Bruemmer F."/>
            <person name="Labrenz M."/>
            <person name="Spormann A.M."/>
            <person name="Op den Camp H."/>
            <person name="Overmann J."/>
            <person name="Amann R."/>
            <person name="Jetten M.S.M."/>
            <person name="Mascher T."/>
            <person name="Medema M.H."/>
            <person name="Devos D.P."/>
            <person name="Kaster A.-K."/>
            <person name="Ovreas L."/>
            <person name="Rohde M."/>
            <person name="Galperin M.Y."/>
            <person name="Jogler C."/>
        </authorList>
    </citation>
    <scope>NUCLEOTIDE SEQUENCE [LARGE SCALE GENOMIC DNA]</scope>
    <source>
        <strain evidence="3 4">Pan216</strain>
    </source>
</reference>
<keyword evidence="2" id="KW-0472">Membrane</keyword>
<feature type="compositionally biased region" description="Basic and acidic residues" evidence="1">
    <location>
        <begin position="1"/>
        <end position="14"/>
    </location>
</feature>
<organism evidence="3 4">
    <name type="scientific">Kolteria novifilia</name>
    <dbReference type="NCBI Taxonomy" id="2527975"/>
    <lineage>
        <taxon>Bacteria</taxon>
        <taxon>Pseudomonadati</taxon>
        <taxon>Planctomycetota</taxon>
        <taxon>Planctomycetia</taxon>
        <taxon>Kolteriales</taxon>
        <taxon>Kolteriaceae</taxon>
        <taxon>Kolteria</taxon>
    </lineage>
</organism>
<keyword evidence="2" id="KW-1133">Transmembrane helix</keyword>
<dbReference type="RefSeq" id="WP_145257982.1">
    <property type="nucleotide sequence ID" value="NZ_CP036279.1"/>
</dbReference>
<name>A0A518B315_9BACT</name>